<dbReference type="EMBL" id="BHYK01000026">
    <property type="protein sequence ID" value="GCD12103.1"/>
    <property type="molecule type" value="Genomic_DNA"/>
</dbReference>
<dbReference type="RefSeq" id="WP_125004513.1">
    <property type="nucleotide sequence ID" value="NZ_BHYK01000026.1"/>
</dbReference>
<reference evidence="3 4" key="1">
    <citation type="submission" date="2018-11" db="EMBL/GenBank/DDBJ databases">
        <title>Genome sequencing and assembly of Clostridium tagluense strain A121.</title>
        <authorList>
            <person name="Murakami T."/>
            <person name="Segawa T."/>
            <person name="Shcherbakova V.A."/>
            <person name="Mori H."/>
            <person name="Yoshimura Y."/>
        </authorList>
    </citation>
    <scope>NUCLEOTIDE SEQUENCE [LARGE SCALE GENOMIC DNA]</scope>
    <source>
        <strain evidence="3 4">A121</strain>
    </source>
</reference>
<evidence type="ECO:0000256" key="2">
    <source>
        <dbReference type="SAM" id="SignalP"/>
    </source>
</evidence>
<feature type="region of interest" description="Disordered" evidence="1">
    <location>
        <begin position="592"/>
        <end position="618"/>
    </location>
</feature>
<evidence type="ECO:0000313" key="3">
    <source>
        <dbReference type="EMBL" id="GCD12103.1"/>
    </source>
</evidence>
<organism evidence="3 4">
    <name type="scientific">Clostridium tagluense</name>
    <dbReference type="NCBI Taxonomy" id="360422"/>
    <lineage>
        <taxon>Bacteria</taxon>
        <taxon>Bacillati</taxon>
        <taxon>Bacillota</taxon>
        <taxon>Clostridia</taxon>
        <taxon>Eubacteriales</taxon>
        <taxon>Clostridiaceae</taxon>
        <taxon>Clostridium</taxon>
    </lineage>
</organism>
<feature type="chain" id="PRO_5019321550" evidence="2">
    <location>
        <begin position="28"/>
        <end position="618"/>
    </location>
</feature>
<name>A0A401URB7_9CLOT</name>
<gene>
    <name evidence="3" type="ORF">Ctaglu_37260</name>
</gene>
<keyword evidence="2" id="KW-0732">Signal</keyword>
<evidence type="ECO:0000256" key="1">
    <source>
        <dbReference type="SAM" id="MobiDB-lite"/>
    </source>
</evidence>
<feature type="compositionally biased region" description="Polar residues" evidence="1">
    <location>
        <begin position="608"/>
        <end position="618"/>
    </location>
</feature>
<proteinExistence type="predicted"/>
<protein>
    <submittedName>
        <fullName evidence="3">Uncharacterized protein</fullName>
    </submittedName>
</protein>
<dbReference type="Proteomes" id="UP000287872">
    <property type="component" value="Unassembled WGS sequence"/>
</dbReference>
<accession>A0A401URB7</accession>
<dbReference type="OrthoDB" id="1489161at2"/>
<evidence type="ECO:0000313" key="4">
    <source>
        <dbReference type="Proteomes" id="UP000287872"/>
    </source>
</evidence>
<keyword evidence="4" id="KW-1185">Reference proteome</keyword>
<sequence>MKKILSKALSVVVFITMILPSTGTVFAETVGQVTGTIITAKNNAGMPDTLTVTGLVVGDIVKVYSIVQSSSSITKDGKIVKTIQTPKEMQEQVKLSTPPLTSIDVNGTVTVTEIIVTEIGNAIAKADKATKGAKSAIPTASAIVSTEFPVMGGLFEKPLGGCIYVTVKRKGLLESIAQKVTYDPEQRTDPIGNVTVENNAGMPDTVTVAGLEVGDIVKVYSESISGEQVATQTTTKTQTYIFLVTIREQLTNAIKEAQAKCDYAERCEVEGKNEYQLEARKKFQEAINVANNNPNGELVKQADIAVNKATKASAKVKADAAQVAAQAAKVAAQAALDAAIQAAWDAATPGTYKVQVARDTSEAANIAADLAIKESNLATVAAQVALSPYYENLSNTPTKTVADLDTAATVAVEKASPVLSNLAEATTIFEGAFLKAPIGTATAKVDKATKTATATISIPQLYEDEGNKANTNRKIYVTVTKKTKLESYKIGPKDYGAEKVTDMPSSIVTVVNNALELDTITVKDLKLGDVVTIYEESKKGAVPIGTAIAKADKLAKGAKLAKDAIPTATATLSITLPKPEGGSIYISVTTKAKRESEKSKAVPYGAEGQTNPPSLQLQ</sequence>
<feature type="signal peptide" evidence="2">
    <location>
        <begin position="1"/>
        <end position="27"/>
    </location>
</feature>
<comment type="caution">
    <text evidence="3">The sequence shown here is derived from an EMBL/GenBank/DDBJ whole genome shotgun (WGS) entry which is preliminary data.</text>
</comment>
<dbReference type="AlphaFoldDB" id="A0A401URB7"/>